<gene>
    <name evidence="5" type="ORF">L596_004415</name>
</gene>
<dbReference type="OrthoDB" id="448399at2759"/>
<comment type="caution">
    <text evidence="5">The sequence shown here is derived from an EMBL/GenBank/DDBJ whole genome shotgun (WGS) entry which is preliminary data.</text>
</comment>
<evidence type="ECO:0000313" key="6">
    <source>
        <dbReference type="Proteomes" id="UP000298663"/>
    </source>
</evidence>
<dbReference type="SUPFAM" id="SSF53098">
    <property type="entry name" value="Ribonuclease H-like"/>
    <property type="match status" value="1"/>
</dbReference>
<evidence type="ECO:0000256" key="1">
    <source>
        <dbReference type="ARBA" id="ARBA00022722"/>
    </source>
</evidence>
<proteinExistence type="predicted"/>
<dbReference type="GO" id="GO:0003676">
    <property type="term" value="F:nucleic acid binding"/>
    <property type="evidence" value="ECO:0007669"/>
    <property type="project" value="InterPro"/>
</dbReference>
<dbReference type="InterPro" id="IPR047201">
    <property type="entry name" value="ERI-1_3'hExo-like"/>
</dbReference>
<keyword evidence="2" id="KW-0378">Hydrolase</keyword>
<dbReference type="CDD" id="cd06133">
    <property type="entry name" value="ERI-1_3'hExo_like"/>
    <property type="match status" value="1"/>
</dbReference>
<evidence type="ECO:0000256" key="2">
    <source>
        <dbReference type="ARBA" id="ARBA00022801"/>
    </source>
</evidence>
<dbReference type="EMBL" id="CM016762">
    <property type="protein sequence ID" value="TMS37495.1"/>
    <property type="molecule type" value="Genomic_DNA"/>
</dbReference>
<protein>
    <recommendedName>
        <fullName evidence="4">Exonuclease domain-containing protein</fullName>
    </recommendedName>
</protein>
<keyword evidence="3" id="KW-0269">Exonuclease</keyword>
<dbReference type="InterPro" id="IPR036397">
    <property type="entry name" value="RNaseH_sf"/>
</dbReference>
<dbReference type="GO" id="GO:0000175">
    <property type="term" value="F:3'-5'-RNA exonuclease activity"/>
    <property type="evidence" value="ECO:0007669"/>
    <property type="project" value="InterPro"/>
</dbReference>
<dbReference type="Pfam" id="PF00929">
    <property type="entry name" value="RNase_T"/>
    <property type="match status" value="1"/>
</dbReference>
<keyword evidence="6" id="KW-1185">Reference proteome</keyword>
<dbReference type="InterPro" id="IPR013520">
    <property type="entry name" value="Ribonucl_H"/>
</dbReference>
<dbReference type="Proteomes" id="UP000298663">
    <property type="component" value="Chromosome X"/>
</dbReference>
<reference evidence="5 6" key="1">
    <citation type="journal article" date="2015" name="Genome Biol.">
        <title>Comparative genomics of Steinernema reveals deeply conserved gene regulatory networks.</title>
        <authorList>
            <person name="Dillman A.R."/>
            <person name="Macchietto M."/>
            <person name="Porter C.F."/>
            <person name="Rogers A."/>
            <person name="Williams B."/>
            <person name="Antoshechkin I."/>
            <person name="Lee M.M."/>
            <person name="Goodwin Z."/>
            <person name="Lu X."/>
            <person name="Lewis E.E."/>
            <person name="Goodrich-Blair H."/>
            <person name="Stock S.P."/>
            <person name="Adams B.J."/>
            <person name="Sternberg P.W."/>
            <person name="Mortazavi A."/>
        </authorList>
    </citation>
    <scope>NUCLEOTIDE SEQUENCE [LARGE SCALE GENOMIC DNA]</scope>
    <source>
        <strain evidence="5 6">ALL</strain>
    </source>
</reference>
<dbReference type="InterPro" id="IPR012337">
    <property type="entry name" value="RNaseH-like_sf"/>
</dbReference>
<dbReference type="PANTHER" id="PTHR23044:SF61">
    <property type="entry name" value="3'-5' EXORIBONUCLEASE 1-RELATED"/>
    <property type="match status" value="1"/>
</dbReference>
<accession>A0A4U8UX90</accession>
<dbReference type="PANTHER" id="PTHR23044">
    <property type="entry name" value="3'-5' EXONUCLEASE ERI1-RELATED"/>
    <property type="match status" value="1"/>
</dbReference>
<evidence type="ECO:0000256" key="3">
    <source>
        <dbReference type="ARBA" id="ARBA00022839"/>
    </source>
</evidence>
<dbReference type="Gene3D" id="3.30.420.10">
    <property type="entry name" value="Ribonuclease H-like superfamily/Ribonuclease H"/>
    <property type="match status" value="1"/>
</dbReference>
<sequence length="256" mass="28984">MFVPVRGIASGVPTISNAIRNASQNGTISPQKFHSFLILDFEATCDQNQKSIQPIHEIIEFPVVKLNAETFEIEERFHHYVCPTVNPQLTSFCTNLTGIVQGMVDGKPSFAEAMQLFHQWLKDQHLLCPEDGSKSHMNFSVVTCGDWDIGTLLARQAAHFDYSLPWYFKTWINLKVSFSEALGYYPNSMMSMLRDMEIPHQGRHHSGIDDVINMCAIMKTISKTGYVFRPTAQLKEDSRHGALAINPRKFGSKPLY</sequence>
<organism evidence="5 6">
    <name type="scientific">Steinernema carpocapsae</name>
    <name type="common">Entomopathogenic nematode</name>
    <dbReference type="NCBI Taxonomy" id="34508"/>
    <lineage>
        <taxon>Eukaryota</taxon>
        <taxon>Metazoa</taxon>
        <taxon>Ecdysozoa</taxon>
        <taxon>Nematoda</taxon>
        <taxon>Chromadorea</taxon>
        <taxon>Rhabditida</taxon>
        <taxon>Tylenchina</taxon>
        <taxon>Panagrolaimomorpha</taxon>
        <taxon>Strongyloidoidea</taxon>
        <taxon>Steinernematidae</taxon>
        <taxon>Steinernema</taxon>
    </lineage>
</organism>
<dbReference type="InterPro" id="IPR051274">
    <property type="entry name" value="3-5_Exoribonuclease"/>
</dbReference>
<dbReference type="STRING" id="34508.A0A4U8UX90"/>
<evidence type="ECO:0000313" key="5">
    <source>
        <dbReference type="EMBL" id="TMS37495.1"/>
    </source>
</evidence>
<reference evidence="5 6" key="2">
    <citation type="journal article" date="2019" name="G3 (Bethesda)">
        <title>Hybrid Assembly of the Genome of the Entomopathogenic Nematode Steinernema carpocapsae Identifies the X-Chromosome.</title>
        <authorList>
            <person name="Serra L."/>
            <person name="Macchietto M."/>
            <person name="Macias-Munoz A."/>
            <person name="McGill C.J."/>
            <person name="Rodriguez I.M."/>
            <person name="Rodriguez B."/>
            <person name="Murad R."/>
            <person name="Mortazavi A."/>
        </authorList>
    </citation>
    <scope>NUCLEOTIDE SEQUENCE [LARGE SCALE GENOMIC DNA]</scope>
    <source>
        <strain evidence="5 6">ALL</strain>
    </source>
</reference>
<keyword evidence="1" id="KW-0540">Nuclease</keyword>
<feature type="domain" description="Exonuclease" evidence="4">
    <location>
        <begin position="35"/>
        <end position="227"/>
    </location>
</feature>
<dbReference type="EMBL" id="AZBU02000001">
    <property type="protein sequence ID" value="TMS37495.1"/>
    <property type="molecule type" value="Genomic_DNA"/>
</dbReference>
<name>A0A4U8UX90_STECR</name>
<evidence type="ECO:0000259" key="4">
    <source>
        <dbReference type="SMART" id="SM00479"/>
    </source>
</evidence>
<dbReference type="AlphaFoldDB" id="A0A4U8UX90"/>
<dbReference type="SMART" id="SM00479">
    <property type="entry name" value="EXOIII"/>
    <property type="match status" value="1"/>
</dbReference>